<evidence type="ECO:0000256" key="2">
    <source>
        <dbReference type="ARBA" id="ARBA00022475"/>
    </source>
</evidence>
<reference evidence="9" key="1">
    <citation type="submission" date="2017-03" db="EMBL/GenBank/DDBJ databases">
        <authorList>
            <person name="Lund M.B."/>
        </authorList>
    </citation>
    <scope>NUCLEOTIDE SEQUENCE [LARGE SCALE GENOMIC DNA]</scope>
</reference>
<evidence type="ECO:0000256" key="5">
    <source>
        <dbReference type="ARBA" id="ARBA00023136"/>
    </source>
</evidence>
<dbReference type="AlphaFoldDB" id="A0A2A6FNB4"/>
<feature type="transmembrane region" description="Helical" evidence="6">
    <location>
        <begin position="154"/>
        <end position="172"/>
    </location>
</feature>
<keyword evidence="5 6" id="KW-0472">Membrane</keyword>
<dbReference type="PANTHER" id="PTHR35007">
    <property type="entry name" value="INTEGRAL MEMBRANE PROTEIN-RELATED"/>
    <property type="match status" value="1"/>
</dbReference>
<organism evidence="8 9">
    <name type="scientific">Candidatus Lumbricidiphila eiseniae</name>
    <dbReference type="NCBI Taxonomy" id="1969409"/>
    <lineage>
        <taxon>Bacteria</taxon>
        <taxon>Bacillati</taxon>
        <taxon>Actinomycetota</taxon>
        <taxon>Actinomycetes</taxon>
        <taxon>Micrococcales</taxon>
        <taxon>Microbacteriaceae</taxon>
        <taxon>Candidatus Lumbricidiphila</taxon>
    </lineage>
</organism>
<keyword evidence="3 6" id="KW-0812">Transmembrane</keyword>
<proteinExistence type="predicted"/>
<feature type="transmembrane region" description="Helical" evidence="6">
    <location>
        <begin position="298"/>
        <end position="324"/>
    </location>
</feature>
<name>A0A2A6FNB4_9MICO</name>
<gene>
    <name evidence="8" type="ORF">B5766_12700</name>
</gene>
<dbReference type="EMBL" id="NAEP01000068">
    <property type="protein sequence ID" value="PDQ34177.1"/>
    <property type="molecule type" value="Genomic_DNA"/>
</dbReference>
<keyword evidence="4 6" id="KW-1133">Transmembrane helix</keyword>
<evidence type="ECO:0000256" key="3">
    <source>
        <dbReference type="ARBA" id="ARBA00022692"/>
    </source>
</evidence>
<evidence type="ECO:0000256" key="1">
    <source>
        <dbReference type="ARBA" id="ARBA00004651"/>
    </source>
</evidence>
<evidence type="ECO:0000256" key="6">
    <source>
        <dbReference type="SAM" id="Phobius"/>
    </source>
</evidence>
<evidence type="ECO:0000313" key="8">
    <source>
        <dbReference type="EMBL" id="PDQ34177.1"/>
    </source>
</evidence>
<protein>
    <recommendedName>
        <fullName evidence="7">Type II secretion system protein GspF domain-containing protein</fullName>
    </recommendedName>
</protein>
<evidence type="ECO:0000259" key="7">
    <source>
        <dbReference type="Pfam" id="PF00482"/>
    </source>
</evidence>
<feature type="transmembrane region" description="Helical" evidence="6">
    <location>
        <begin position="184"/>
        <end position="202"/>
    </location>
</feature>
<comment type="caution">
    <text evidence="8">The sequence shown here is derived from an EMBL/GenBank/DDBJ whole genome shotgun (WGS) entry which is preliminary data.</text>
</comment>
<dbReference type="Gene3D" id="1.20.81.30">
    <property type="entry name" value="Type II secretion system (T2SS), domain F"/>
    <property type="match status" value="1"/>
</dbReference>
<dbReference type="Proteomes" id="UP000219994">
    <property type="component" value="Unassembled WGS sequence"/>
</dbReference>
<accession>A0A2A6FNB4</accession>
<keyword evidence="2" id="KW-1003">Cell membrane</keyword>
<feature type="domain" description="Type II secretion system protein GspF" evidence="7">
    <location>
        <begin position="24"/>
        <end position="168"/>
    </location>
</feature>
<sequence length="334" mass="34684">MYRLRVRRASDSGAAYDAVAECAERLSSLLSAGVSPAAAWSYLAESKRIPENSDRVARGQPDRVAQRWQSDLYEEAAAAAAVGASVADAVVEASDRGDLFARTSWRVLAAAWAVAEESGAPLAGCLRELAVAARDNALLVREVRVALAGPLASARLVTALPLVAVMFGLTLGFDTLGVLTSNPLGIGCLGAGVLLLWLGYRWNHALARRASRDDGNPALEHDLLAIALSSGVSIARAQQLVHRTASRLGLTIVSDASIGQVLSLAAGAGAPVADLLRSESARLRRAARIAGQERAAKLGVGLMAPLGLCVLPAFIVLGIAPLLMSVVTSTLRGS</sequence>
<dbReference type="InterPro" id="IPR042094">
    <property type="entry name" value="T2SS_GspF_sf"/>
</dbReference>
<evidence type="ECO:0000256" key="4">
    <source>
        <dbReference type="ARBA" id="ARBA00022989"/>
    </source>
</evidence>
<dbReference type="GO" id="GO:0005886">
    <property type="term" value="C:plasma membrane"/>
    <property type="evidence" value="ECO:0007669"/>
    <property type="project" value="UniProtKB-SubCell"/>
</dbReference>
<dbReference type="PANTHER" id="PTHR35007:SF4">
    <property type="entry name" value="CONSERVED TRANSMEMBRANE PROTEIN-RELATED"/>
    <property type="match status" value="1"/>
</dbReference>
<dbReference type="Pfam" id="PF00482">
    <property type="entry name" value="T2SSF"/>
    <property type="match status" value="1"/>
</dbReference>
<dbReference type="InterPro" id="IPR018076">
    <property type="entry name" value="T2SS_GspF_dom"/>
</dbReference>
<evidence type="ECO:0000313" key="9">
    <source>
        <dbReference type="Proteomes" id="UP000219994"/>
    </source>
</evidence>
<comment type="subcellular location">
    <subcellularLocation>
        <location evidence="1">Cell membrane</location>
        <topology evidence="1">Multi-pass membrane protein</topology>
    </subcellularLocation>
</comment>